<dbReference type="AlphaFoldDB" id="A0A6A6BQ02"/>
<evidence type="ECO:0000313" key="1">
    <source>
        <dbReference type="EMBL" id="KAF2145523.1"/>
    </source>
</evidence>
<proteinExistence type="predicted"/>
<dbReference type="GeneID" id="54297348"/>
<sequence>MSLAGGSPGQWKFKSSNYYRYNTWRFAHVMLDLLSGGLKCGRSSGSSGGLWIDRLLAFHSLSDGTVLPWILET</sequence>
<evidence type="ECO:0000313" key="2">
    <source>
        <dbReference type="Proteomes" id="UP000799438"/>
    </source>
</evidence>
<gene>
    <name evidence="1" type="ORF">K452DRAFT_283879</name>
</gene>
<name>A0A6A6BQ02_9PEZI</name>
<dbReference type="RefSeq" id="XP_033401235.1">
    <property type="nucleotide sequence ID" value="XM_033539852.1"/>
</dbReference>
<dbReference type="Proteomes" id="UP000799438">
    <property type="component" value="Unassembled WGS sequence"/>
</dbReference>
<reference evidence="1" key="1">
    <citation type="journal article" date="2020" name="Stud. Mycol.">
        <title>101 Dothideomycetes genomes: a test case for predicting lifestyles and emergence of pathogens.</title>
        <authorList>
            <person name="Haridas S."/>
            <person name="Albert R."/>
            <person name="Binder M."/>
            <person name="Bloem J."/>
            <person name="Labutti K."/>
            <person name="Salamov A."/>
            <person name="Andreopoulos B."/>
            <person name="Baker S."/>
            <person name="Barry K."/>
            <person name="Bills G."/>
            <person name="Bluhm B."/>
            <person name="Cannon C."/>
            <person name="Castanera R."/>
            <person name="Culley D."/>
            <person name="Daum C."/>
            <person name="Ezra D."/>
            <person name="Gonzalez J."/>
            <person name="Henrissat B."/>
            <person name="Kuo A."/>
            <person name="Liang C."/>
            <person name="Lipzen A."/>
            <person name="Lutzoni F."/>
            <person name="Magnuson J."/>
            <person name="Mondo S."/>
            <person name="Nolan M."/>
            <person name="Ohm R."/>
            <person name="Pangilinan J."/>
            <person name="Park H.-J."/>
            <person name="Ramirez L."/>
            <person name="Alfaro M."/>
            <person name="Sun H."/>
            <person name="Tritt A."/>
            <person name="Yoshinaga Y."/>
            <person name="Zwiers L.-H."/>
            <person name="Turgeon B."/>
            <person name="Goodwin S."/>
            <person name="Spatafora J."/>
            <person name="Crous P."/>
            <person name="Grigoriev I."/>
        </authorList>
    </citation>
    <scope>NUCLEOTIDE SEQUENCE</scope>
    <source>
        <strain evidence="1">CBS 121167</strain>
    </source>
</reference>
<keyword evidence="2" id="KW-1185">Reference proteome</keyword>
<organism evidence="1 2">
    <name type="scientific">Aplosporella prunicola CBS 121167</name>
    <dbReference type="NCBI Taxonomy" id="1176127"/>
    <lineage>
        <taxon>Eukaryota</taxon>
        <taxon>Fungi</taxon>
        <taxon>Dikarya</taxon>
        <taxon>Ascomycota</taxon>
        <taxon>Pezizomycotina</taxon>
        <taxon>Dothideomycetes</taxon>
        <taxon>Dothideomycetes incertae sedis</taxon>
        <taxon>Botryosphaeriales</taxon>
        <taxon>Aplosporellaceae</taxon>
        <taxon>Aplosporella</taxon>
    </lineage>
</organism>
<accession>A0A6A6BQ02</accession>
<dbReference type="EMBL" id="ML995477">
    <property type="protein sequence ID" value="KAF2145523.1"/>
    <property type="molecule type" value="Genomic_DNA"/>
</dbReference>
<protein>
    <submittedName>
        <fullName evidence="1">Uncharacterized protein</fullName>
    </submittedName>
</protein>